<keyword evidence="1" id="KW-0805">Transcription regulation</keyword>
<name>A0ABU3SVL9_9ALTE</name>
<feature type="domain" description="SIS" evidence="5">
    <location>
        <begin position="121"/>
        <end position="260"/>
    </location>
</feature>
<keyword evidence="2" id="KW-0238">DNA-binding</keyword>
<dbReference type="PROSITE" id="PS51071">
    <property type="entry name" value="HTH_RPIR"/>
    <property type="match status" value="1"/>
</dbReference>
<evidence type="ECO:0000259" key="5">
    <source>
        <dbReference type="PROSITE" id="PS51464"/>
    </source>
</evidence>
<protein>
    <submittedName>
        <fullName evidence="6">MurR/RpiR family transcriptional regulator</fullName>
    </submittedName>
</protein>
<dbReference type="InterPro" id="IPR046348">
    <property type="entry name" value="SIS_dom_sf"/>
</dbReference>
<evidence type="ECO:0000259" key="4">
    <source>
        <dbReference type="PROSITE" id="PS51071"/>
    </source>
</evidence>
<sequence>MNILEKIMQHDSAFSKSERKVAEVILNNPQSAIHSSIATLAKLSGVSEPTVNRFCRRIDTKGYPDFKLHLAQCLANGTPYVNRHVDENDGTEEYTKKIFESTMASLEVARQSVDINAINRAVDLLTQAHKISFFGLGASASVAHDALNKFFRFNVPVVYFEDVLMQRMSCMNCAEGDVVVLISHTGRTKSLVEIAQIARRNDATVVGITSKYSPLAEECNLVLSLEVPEDTDMYMPMASRIAQLTLIDILATGFTLRRGNKFRENLKRVKDTLRGSRFEKRDSDMNKN</sequence>
<dbReference type="EMBL" id="JAWDIO010000002">
    <property type="protein sequence ID" value="MDU0354061.1"/>
    <property type="molecule type" value="Genomic_DNA"/>
</dbReference>
<evidence type="ECO:0000313" key="7">
    <source>
        <dbReference type="Proteomes" id="UP001247805"/>
    </source>
</evidence>
<dbReference type="InterPro" id="IPR047640">
    <property type="entry name" value="RpiR-like"/>
</dbReference>
<dbReference type="SUPFAM" id="SSF46689">
    <property type="entry name" value="Homeodomain-like"/>
    <property type="match status" value="1"/>
</dbReference>
<dbReference type="NCBIfam" id="NF008451">
    <property type="entry name" value="PRK11302.1"/>
    <property type="match status" value="1"/>
</dbReference>
<dbReference type="InterPro" id="IPR000281">
    <property type="entry name" value="HTH_RpiR"/>
</dbReference>
<dbReference type="InterPro" id="IPR035472">
    <property type="entry name" value="RpiR-like_SIS"/>
</dbReference>
<dbReference type="Gene3D" id="1.10.10.10">
    <property type="entry name" value="Winged helix-like DNA-binding domain superfamily/Winged helix DNA-binding domain"/>
    <property type="match status" value="1"/>
</dbReference>
<dbReference type="InterPro" id="IPR001347">
    <property type="entry name" value="SIS_dom"/>
</dbReference>
<dbReference type="InterPro" id="IPR036388">
    <property type="entry name" value="WH-like_DNA-bd_sf"/>
</dbReference>
<evidence type="ECO:0000313" key="6">
    <source>
        <dbReference type="EMBL" id="MDU0354061.1"/>
    </source>
</evidence>
<feature type="domain" description="HTH rpiR-type" evidence="4">
    <location>
        <begin position="1"/>
        <end position="77"/>
    </location>
</feature>
<dbReference type="Gene3D" id="3.40.50.10490">
    <property type="entry name" value="Glucose-6-phosphate isomerase like protein, domain 1"/>
    <property type="match status" value="1"/>
</dbReference>
<dbReference type="InterPro" id="IPR009057">
    <property type="entry name" value="Homeodomain-like_sf"/>
</dbReference>
<keyword evidence="3" id="KW-0804">Transcription</keyword>
<accession>A0ABU3SVL9</accession>
<dbReference type="RefSeq" id="WP_316028014.1">
    <property type="nucleotide sequence ID" value="NZ_JAWDIO010000002.1"/>
</dbReference>
<gene>
    <name evidence="6" type="ORF">RS130_09035</name>
</gene>
<comment type="caution">
    <text evidence="6">The sequence shown here is derived from an EMBL/GenBank/DDBJ whole genome shotgun (WGS) entry which is preliminary data.</text>
</comment>
<proteinExistence type="predicted"/>
<dbReference type="PROSITE" id="PS51464">
    <property type="entry name" value="SIS"/>
    <property type="match status" value="1"/>
</dbReference>
<dbReference type="Proteomes" id="UP001247805">
    <property type="component" value="Unassembled WGS sequence"/>
</dbReference>
<evidence type="ECO:0000256" key="2">
    <source>
        <dbReference type="ARBA" id="ARBA00023125"/>
    </source>
</evidence>
<dbReference type="CDD" id="cd05013">
    <property type="entry name" value="SIS_RpiR"/>
    <property type="match status" value="1"/>
</dbReference>
<evidence type="ECO:0000256" key="3">
    <source>
        <dbReference type="ARBA" id="ARBA00023163"/>
    </source>
</evidence>
<dbReference type="PANTHER" id="PTHR30514">
    <property type="entry name" value="GLUCOKINASE"/>
    <property type="match status" value="1"/>
</dbReference>
<dbReference type="SUPFAM" id="SSF53697">
    <property type="entry name" value="SIS domain"/>
    <property type="match status" value="1"/>
</dbReference>
<evidence type="ECO:0000256" key="1">
    <source>
        <dbReference type="ARBA" id="ARBA00023015"/>
    </source>
</evidence>
<dbReference type="Pfam" id="PF01380">
    <property type="entry name" value="SIS"/>
    <property type="match status" value="1"/>
</dbReference>
<organism evidence="6 7">
    <name type="scientific">Paraglaciecola aquimarina</name>
    <dbReference type="NCBI Taxonomy" id="1235557"/>
    <lineage>
        <taxon>Bacteria</taxon>
        <taxon>Pseudomonadati</taxon>
        <taxon>Pseudomonadota</taxon>
        <taxon>Gammaproteobacteria</taxon>
        <taxon>Alteromonadales</taxon>
        <taxon>Alteromonadaceae</taxon>
        <taxon>Paraglaciecola</taxon>
    </lineage>
</organism>
<keyword evidence="7" id="KW-1185">Reference proteome</keyword>
<dbReference type="Pfam" id="PF01418">
    <property type="entry name" value="HTH_6"/>
    <property type="match status" value="1"/>
</dbReference>
<dbReference type="PANTHER" id="PTHR30514:SF1">
    <property type="entry name" value="HTH-TYPE TRANSCRIPTIONAL REGULATOR HEXR-RELATED"/>
    <property type="match status" value="1"/>
</dbReference>
<reference evidence="6 7" key="1">
    <citation type="submission" date="2023-10" db="EMBL/GenBank/DDBJ databases">
        <title>Glaciecola aquimarina strain GGW-M5 nov., isolated from a coastal seawater.</title>
        <authorList>
            <person name="Bayburt H."/>
            <person name="Kim J.M."/>
            <person name="Choi B.J."/>
            <person name="Jeon C.O."/>
        </authorList>
    </citation>
    <scope>NUCLEOTIDE SEQUENCE [LARGE SCALE GENOMIC DNA]</scope>
    <source>
        <strain evidence="6 7">KCTC 32108</strain>
    </source>
</reference>